<gene>
    <name evidence="6" type="ORF">DTO96_101051</name>
</gene>
<keyword evidence="2 4" id="KW-0862">Zinc</keyword>
<dbReference type="InterPro" id="IPR050129">
    <property type="entry name" value="Zn_alcohol_dh"/>
</dbReference>
<dbReference type="Pfam" id="PF00107">
    <property type="entry name" value="ADH_zinc_N"/>
    <property type="match status" value="1"/>
</dbReference>
<dbReference type="AlphaFoldDB" id="A0A345DAD3"/>
<dbReference type="GO" id="GO:0008270">
    <property type="term" value="F:zinc ion binding"/>
    <property type="evidence" value="ECO:0007669"/>
    <property type="project" value="InterPro"/>
</dbReference>
<dbReference type="InterPro" id="IPR036291">
    <property type="entry name" value="NAD(P)-bd_dom_sf"/>
</dbReference>
<keyword evidence="7" id="KW-1185">Reference proteome</keyword>
<evidence type="ECO:0000256" key="2">
    <source>
        <dbReference type="ARBA" id="ARBA00022833"/>
    </source>
</evidence>
<protein>
    <submittedName>
        <fullName evidence="6">D-arabitol-phosphate dehydrogenase</fullName>
        <ecNumber evidence="6">1.1.1.301</ecNumber>
    </submittedName>
</protein>
<feature type="domain" description="Enoyl reductase (ER)" evidence="5">
    <location>
        <begin position="7"/>
        <end position="335"/>
    </location>
</feature>
<evidence type="ECO:0000313" key="6">
    <source>
        <dbReference type="EMBL" id="AXF85321.1"/>
    </source>
</evidence>
<accession>A0A345DAD3</accession>
<dbReference type="Proteomes" id="UP000252182">
    <property type="component" value="Chromosome"/>
</dbReference>
<dbReference type="SUPFAM" id="SSF50129">
    <property type="entry name" value="GroES-like"/>
    <property type="match status" value="1"/>
</dbReference>
<dbReference type="GO" id="GO:0016616">
    <property type="term" value="F:oxidoreductase activity, acting on the CH-OH group of donors, NAD or NADP as acceptor"/>
    <property type="evidence" value="ECO:0007669"/>
    <property type="project" value="UniProtKB-ARBA"/>
</dbReference>
<dbReference type="InterPro" id="IPR002328">
    <property type="entry name" value="ADH_Zn_CS"/>
</dbReference>
<dbReference type="RefSeq" id="WP_114562531.1">
    <property type="nucleotide sequence ID" value="NZ_CP031124.1"/>
</dbReference>
<proteinExistence type="inferred from homology"/>
<dbReference type="PANTHER" id="PTHR43401">
    <property type="entry name" value="L-THREONINE 3-DEHYDROGENASE"/>
    <property type="match status" value="1"/>
</dbReference>
<dbReference type="Gene3D" id="3.40.50.720">
    <property type="entry name" value="NAD(P)-binding Rossmann-like Domain"/>
    <property type="match status" value="1"/>
</dbReference>
<dbReference type="PROSITE" id="PS00059">
    <property type="entry name" value="ADH_ZINC"/>
    <property type="match status" value="1"/>
</dbReference>
<evidence type="ECO:0000256" key="3">
    <source>
        <dbReference type="ARBA" id="ARBA00023002"/>
    </source>
</evidence>
<dbReference type="Pfam" id="PF08240">
    <property type="entry name" value="ADH_N"/>
    <property type="match status" value="1"/>
</dbReference>
<organism evidence="6 7">
    <name type="scientific">Ephemeroptericola cinctiostellae</name>
    <dbReference type="NCBI Taxonomy" id="2268024"/>
    <lineage>
        <taxon>Bacteria</taxon>
        <taxon>Pseudomonadati</taxon>
        <taxon>Pseudomonadota</taxon>
        <taxon>Betaproteobacteria</taxon>
        <taxon>Burkholderiales</taxon>
        <taxon>Burkholderiaceae</taxon>
        <taxon>Ephemeroptericola</taxon>
    </lineage>
</organism>
<dbReference type="OrthoDB" id="5484143at2"/>
<dbReference type="Gene3D" id="3.90.180.10">
    <property type="entry name" value="Medium-chain alcohol dehydrogenases, catalytic domain"/>
    <property type="match status" value="1"/>
</dbReference>
<sequence length="341" mass="36881">MKQLVMLAPKHLTVREIDVPEPKAGEVRIRVRQIGICGSDIHVWHGTHPFTPYPVVQGHEFCGYIDQLGEGVSHLAIGELVTAMPQIVCGHCHACLSEQFHICENLKVRGFQADGCGQEFFVTDAERIVPLPAHFTLDQGAFMEPVAVAAHAVSRLGDIAGQNMVVMGAGTIGNLIAQVAQRMGANVLLTDIQDARLERAHECGIQHTANMMTTSLANAAAAAFGDAGFALAVEAAGAPPAIQALIPAIQKGGTILIVGVYGRPVELDMARVGEHELNVKGSMMYWRDDWLHAKDLLDQGLHIQPLIDAKYPLSEWVDAYRHIDDNPQAVMKLMVNVGMDG</sequence>
<dbReference type="EMBL" id="CP031124">
    <property type="protein sequence ID" value="AXF85321.1"/>
    <property type="molecule type" value="Genomic_DNA"/>
</dbReference>
<reference evidence="7" key="1">
    <citation type="submission" date="2018-07" db="EMBL/GenBank/DDBJ databases">
        <authorList>
            <person name="Kim H."/>
        </authorList>
    </citation>
    <scope>NUCLEOTIDE SEQUENCE [LARGE SCALE GENOMIC DNA]</scope>
    <source>
        <strain evidence="7">F02</strain>
    </source>
</reference>
<dbReference type="InterPro" id="IPR011032">
    <property type="entry name" value="GroES-like_sf"/>
</dbReference>
<evidence type="ECO:0000256" key="1">
    <source>
        <dbReference type="ARBA" id="ARBA00022723"/>
    </source>
</evidence>
<comment type="similarity">
    <text evidence="4">Belongs to the zinc-containing alcohol dehydrogenase family.</text>
</comment>
<dbReference type="PANTHER" id="PTHR43401:SF2">
    <property type="entry name" value="L-THREONINE 3-DEHYDROGENASE"/>
    <property type="match status" value="1"/>
</dbReference>
<name>A0A345DAD3_9BURK</name>
<dbReference type="SMART" id="SM00829">
    <property type="entry name" value="PKS_ER"/>
    <property type="match status" value="1"/>
</dbReference>
<dbReference type="KEGG" id="hyf:DTO96_101051"/>
<dbReference type="InterPro" id="IPR013149">
    <property type="entry name" value="ADH-like_C"/>
</dbReference>
<comment type="cofactor">
    <cofactor evidence="4">
        <name>Zn(2+)</name>
        <dbReference type="ChEBI" id="CHEBI:29105"/>
    </cofactor>
</comment>
<keyword evidence="1 4" id="KW-0479">Metal-binding</keyword>
<evidence type="ECO:0000256" key="4">
    <source>
        <dbReference type="RuleBase" id="RU361277"/>
    </source>
</evidence>
<evidence type="ECO:0000313" key="7">
    <source>
        <dbReference type="Proteomes" id="UP000252182"/>
    </source>
</evidence>
<dbReference type="EC" id="1.1.1.301" evidence="6"/>
<dbReference type="SUPFAM" id="SSF51735">
    <property type="entry name" value="NAD(P)-binding Rossmann-fold domains"/>
    <property type="match status" value="1"/>
</dbReference>
<dbReference type="InterPro" id="IPR013154">
    <property type="entry name" value="ADH-like_N"/>
</dbReference>
<dbReference type="InterPro" id="IPR020843">
    <property type="entry name" value="ER"/>
</dbReference>
<evidence type="ECO:0000259" key="5">
    <source>
        <dbReference type="SMART" id="SM00829"/>
    </source>
</evidence>
<keyword evidence="3 6" id="KW-0560">Oxidoreductase</keyword>